<dbReference type="Gene3D" id="3.20.20.450">
    <property type="entry name" value="EAL domain"/>
    <property type="match status" value="1"/>
</dbReference>
<evidence type="ECO:0000259" key="1">
    <source>
        <dbReference type="PROSITE" id="PS50883"/>
    </source>
</evidence>
<dbReference type="Pfam" id="PF00563">
    <property type="entry name" value="EAL"/>
    <property type="match status" value="1"/>
</dbReference>
<feature type="domain" description="EAL" evidence="1">
    <location>
        <begin position="1"/>
        <end position="81"/>
    </location>
</feature>
<proteinExistence type="predicted"/>
<organism evidence="2 3">
    <name type="scientific">Salinibacillus kushneri</name>
    <dbReference type="NCBI Taxonomy" id="237682"/>
    <lineage>
        <taxon>Bacteria</taxon>
        <taxon>Bacillati</taxon>
        <taxon>Bacillota</taxon>
        <taxon>Bacilli</taxon>
        <taxon>Bacillales</taxon>
        <taxon>Bacillaceae</taxon>
        <taxon>Salinibacillus</taxon>
    </lineage>
</organism>
<dbReference type="PROSITE" id="PS50883">
    <property type="entry name" value="EAL"/>
    <property type="match status" value="1"/>
</dbReference>
<dbReference type="PANTHER" id="PTHR33121:SF70">
    <property type="entry name" value="SIGNALING PROTEIN YKOW"/>
    <property type="match status" value="1"/>
</dbReference>
<sequence>MDELKIDQTFLNDALENRRVYSLLKTIIKIGKILNAKVVVEGVETAGQLEILIKKGVYGQGFFYSHALPAEEFEEWYLKYYTKTT</sequence>
<reference evidence="3" key="1">
    <citation type="submission" date="2016-10" db="EMBL/GenBank/DDBJ databases">
        <authorList>
            <person name="Varghese N."/>
            <person name="Submissions S."/>
        </authorList>
    </citation>
    <scope>NUCLEOTIDE SEQUENCE [LARGE SCALE GENOMIC DNA]</scope>
    <source>
        <strain evidence="3">CGMCC 1.3566</strain>
    </source>
</reference>
<dbReference type="InterPro" id="IPR001633">
    <property type="entry name" value="EAL_dom"/>
</dbReference>
<protein>
    <submittedName>
        <fullName evidence="2">EAL domain-containing protein</fullName>
    </submittedName>
</protein>
<dbReference type="PANTHER" id="PTHR33121">
    <property type="entry name" value="CYCLIC DI-GMP PHOSPHODIESTERASE PDEF"/>
    <property type="match status" value="1"/>
</dbReference>
<name>A0A1I0AHP6_9BACI</name>
<dbReference type="InterPro" id="IPR035919">
    <property type="entry name" value="EAL_sf"/>
</dbReference>
<dbReference type="EMBL" id="FOHJ01000002">
    <property type="protein sequence ID" value="SES93735.1"/>
    <property type="molecule type" value="Genomic_DNA"/>
</dbReference>
<keyword evidence="3" id="KW-1185">Reference proteome</keyword>
<accession>A0A1I0AHP6</accession>
<dbReference type="InterPro" id="IPR050706">
    <property type="entry name" value="Cyclic-di-GMP_PDE-like"/>
</dbReference>
<dbReference type="GO" id="GO:0071111">
    <property type="term" value="F:cyclic-guanylate-specific phosphodiesterase activity"/>
    <property type="evidence" value="ECO:0007669"/>
    <property type="project" value="InterPro"/>
</dbReference>
<dbReference type="SUPFAM" id="SSF141868">
    <property type="entry name" value="EAL domain-like"/>
    <property type="match status" value="1"/>
</dbReference>
<dbReference type="STRING" id="237682.SAMN05421676_102158"/>
<dbReference type="CDD" id="cd01948">
    <property type="entry name" value="EAL"/>
    <property type="match status" value="1"/>
</dbReference>
<evidence type="ECO:0000313" key="3">
    <source>
        <dbReference type="Proteomes" id="UP000199095"/>
    </source>
</evidence>
<dbReference type="AlphaFoldDB" id="A0A1I0AHP6"/>
<gene>
    <name evidence="2" type="ORF">SAMN05421676_102158</name>
</gene>
<dbReference type="Proteomes" id="UP000199095">
    <property type="component" value="Unassembled WGS sequence"/>
</dbReference>
<evidence type="ECO:0000313" key="2">
    <source>
        <dbReference type="EMBL" id="SES93735.1"/>
    </source>
</evidence>